<feature type="region of interest" description="Disordered" evidence="1">
    <location>
        <begin position="441"/>
        <end position="471"/>
    </location>
</feature>
<evidence type="ECO:0000256" key="1">
    <source>
        <dbReference type="SAM" id="MobiDB-lite"/>
    </source>
</evidence>
<feature type="compositionally biased region" description="Low complexity" evidence="1">
    <location>
        <begin position="450"/>
        <end position="467"/>
    </location>
</feature>
<dbReference type="EMBL" id="JAKOGI010000033">
    <property type="protein sequence ID" value="KAJ8447946.1"/>
    <property type="molecule type" value="Genomic_DNA"/>
</dbReference>
<dbReference type="InterPro" id="IPR007789">
    <property type="entry name" value="DUF688"/>
</dbReference>
<dbReference type="PANTHER" id="PTHR33671">
    <property type="entry name" value="N-METHYLTRANSFERASE, PUTATIVE (DUF688)-RELATED"/>
    <property type="match status" value="1"/>
</dbReference>
<evidence type="ECO:0000313" key="3">
    <source>
        <dbReference type="EMBL" id="KAJ8447946.1"/>
    </source>
</evidence>
<name>A0A9Q1QNG7_9CARY</name>
<gene>
    <name evidence="3" type="ORF">Cgig2_028822</name>
</gene>
<dbReference type="Proteomes" id="UP001153076">
    <property type="component" value="Unassembled WGS sequence"/>
</dbReference>
<reference evidence="3" key="1">
    <citation type="submission" date="2022-04" db="EMBL/GenBank/DDBJ databases">
        <title>Carnegiea gigantea Genome sequencing and assembly v2.</title>
        <authorList>
            <person name="Copetti D."/>
            <person name="Sanderson M.J."/>
            <person name="Burquez A."/>
            <person name="Wojciechowski M.F."/>
        </authorList>
    </citation>
    <scope>NUCLEOTIDE SEQUENCE</scope>
    <source>
        <strain evidence="3">SGP5-SGP5p</strain>
        <tissue evidence="3">Aerial part</tissue>
    </source>
</reference>
<proteinExistence type="predicted"/>
<feature type="chain" id="PRO_5040370521" evidence="2">
    <location>
        <begin position="26"/>
        <end position="689"/>
    </location>
</feature>
<sequence length="689" mass="76188">MGLLNLWCFNLNSFLRICVIHLCKSLPMEKKQLNFSAPLMSARRYSSPLRPSGDDKGRDPPSEATRVTAPSEQADLNMREVVKPGSVPFVWEQIPGKAKSSNGSQVQSPEEIPSTPKLPPAFPSRKSGELSGFRTPNKLSGEVVVLKPRNKLSGELNVPRPQNKLSGELHTLRPQKFSGELNTFRSHTKLSGELAILNKYPSLNDTSDMNASSESENDDANTFSDAHDTLSQLESSSVNCSISGLSASERPEIKQPVHGSADLRARDFMMDRFLPAAKAMTLEPSQYASRKQLVVVEQPKEAKALVPRAKTPPPSRNMCNIVPYMGQGIGSEESENDDDEEGGCDEQSAISVKIKACGFLPWFCSKNSIRLLNPLPSMKSRSKSALSSASKVGNLVKNRSWKSPSPKVSKHVPCSNPKHKVEPAFKSCELQKPKFTSRPMFYSGELQTTRSGSPYRNSSRRSSPYRNESPHTLYQKGVGVLAVPKRVNPCDENQAKSGLKDSRRFEQIRRNTTIEETMYIDSVNIAKVSHSILNLPKAKRQVDASGNEPGDLSKSGRLEIMKARGMSGPLVQRFNSSEDSNMANRNTCRELVVVGDDRSGGQSPLNPPLPKSPSESWLLRKFPSVSPRNSVSYSSLNSKLQSRKQNANANPIPGAKWENIVKSSHLHHDHGRYSEELVAHVPQRQQTWK</sequence>
<feature type="region of interest" description="Disordered" evidence="1">
    <location>
        <begin position="595"/>
        <end position="689"/>
    </location>
</feature>
<dbReference type="Pfam" id="PF05097">
    <property type="entry name" value="DUF688"/>
    <property type="match status" value="1"/>
</dbReference>
<feature type="signal peptide" evidence="2">
    <location>
        <begin position="1"/>
        <end position="25"/>
    </location>
</feature>
<dbReference type="PANTHER" id="PTHR33671:SF3">
    <property type="entry name" value="F28N24.8 PROTEIN"/>
    <property type="match status" value="1"/>
</dbReference>
<feature type="region of interest" description="Disordered" evidence="1">
    <location>
        <begin position="97"/>
        <end position="136"/>
    </location>
</feature>
<feature type="compositionally biased region" description="Low complexity" evidence="1">
    <location>
        <begin position="623"/>
        <end position="640"/>
    </location>
</feature>
<keyword evidence="2" id="KW-0732">Signal</keyword>
<evidence type="ECO:0000256" key="2">
    <source>
        <dbReference type="SAM" id="SignalP"/>
    </source>
</evidence>
<feature type="region of interest" description="Disordered" evidence="1">
    <location>
        <begin position="44"/>
        <end position="75"/>
    </location>
</feature>
<accession>A0A9Q1QNG7</accession>
<evidence type="ECO:0000313" key="4">
    <source>
        <dbReference type="Proteomes" id="UP001153076"/>
    </source>
</evidence>
<organism evidence="3 4">
    <name type="scientific">Carnegiea gigantea</name>
    <dbReference type="NCBI Taxonomy" id="171969"/>
    <lineage>
        <taxon>Eukaryota</taxon>
        <taxon>Viridiplantae</taxon>
        <taxon>Streptophyta</taxon>
        <taxon>Embryophyta</taxon>
        <taxon>Tracheophyta</taxon>
        <taxon>Spermatophyta</taxon>
        <taxon>Magnoliopsida</taxon>
        <taxon>eudicotyledons</taxon>
        <taxon>Gunneridae</taxon>
        <taxon>Pentapetalae</taxon>
        <taxon>Caryophyllales</taxon>
        <taxon>Cactineae</taxon>
        <taxon>Cactaceae</taxon>
        <taxon>Cactoideae</taxon>
        <taxon>Echinocereeae</taxon>
        <taxon>Carnegiea</taxon>
    </lineage>
</organism>
<comment type="caution">
    <text evidence="3">The sequence shown here is derived from an EMBL/GenBank/DDBJ whole genome shotgun (WGS) entry which is preliminary data.</text>
</comment>
<feature type="region of interest" description="Disordered" evidence="1">
    <location>
        <begin position="397"/>
        <end position="416"/>
    </location>
</feature>
<feature type="compositionally biased region" description="Basic and acidic residues" evidence="1">
    <location>
        <begin position="52"/>
        <end position="61"/>
    </location>
</feature>
<protein>
    <submittedName>
        <fullName evidence="3">Uncharacterized protein</fullName>
    </submittedName>
</protein>
<dbReference type="AlphaFoldDB" id="A0A9Q1QNG7"/>
<keyword evidence="4" id="KW-1185">Reference proteome</keyword>
<dbReference type="OrthoDB" id="677721at2759"/>
<feature type="compositionally biased region" description="Polar residues" evidence="1">
    <location>
        <begin position="99"/>
        <end position="108"/>
    </location>
</feature>